<dbReference type="Pfam" id="PF01467">
    <property type="entry name" value="CTP_transf_like"/>
    <property type="match status" value="1"/>
</dbReference>
<organism evidence="13 14">
    <name type="scientific">Candidatus Korobacter versatilis</name>
    <dbReference type="NCBI Taxonomy" id="658062"/>
    <lineage>
        <taxon>Bacteria</taxon>
        <taxon>Pseudomonadati</taxon>
        <taxon>Acidobacteriota</taxon>
        <taxon>Terriglobia</taxon>
        <taxon>Terriglobales</taxon>
        <taxon>Candidatus Korobacteraceae</taxon>
        <taxon>Candidatus Korobacter</taxon>
    </lineage>
</organism>
<sequence>MNIGLFGGTFDPVHRGHLAVARAAAERFALKQVLFVPASRPPHKAVGRTPFLHRYAMLALALSKDKDFIPSLLEAPDGSDRPSYTLDTVRRAKKGLGKAARLHVILGIDAFEEIATWHEAVTLLREAEFIVASRPGWSLGDVAAALPAALRPNKSVLKTFSKGALSRTTGAGDVVLDQGRVVLHLLPEVKVPFSSSEARSAVAGKRSLARFVTPEVAEYIRKQHLYRKWV</sequence>
<dbReference type="InterPro" id="IPR004821">
    <property type="entry name" value="Cyt_trans-like"/>
</dbReference>
<dbReference type="InterPro" id="IPR005248">
    <property type="entry name" value="NadD/NMNAT"/>
</dbReference>
<comment type="similarity">
    <text evidence="3 11">Belongs to the NadD family.</text>
</comment>
<dbReference type="NCBIfam" id="TIGR00482">
    <property type="entry name" value="nicotinate (nicotinamide) nucleotide adenylyltransferase"/>
    <property type="match status" value="1"/>
</dbReference>
<dbReference type="PANTHER" id="PTHR39321:SF3">
    <property type="entry name" value="PHOSPHOPANTETHEINE ADENYLYLTRANSFERASE"/>
    <property type="match status" value="1"/>
</dbReference>
<dbReference type="CDD" id="cd02165">
    <property type="entry name" value="NMNAT"/>
    <property type="match status" value="1"/>
</dbReference>
<keyword evidence="9 11" id="KW-0520">NAD</keyword>
<evidence type="ECO:0000313" key="13">
    <source>
        <dbReference type="EMBL" id="MBI2678118.1"/>
    </source>
</evidence>
<comment type="pathway">
    <text evidence="2 11">Cofactor biosynthesis; NAD(+) biosynthesis; deamido-NAD(+) from nicotinate D-ribonucleotide: step 1/1.</text>
</comment>
<comment type="function">
    <text evidence="1 11">Catalyzes the reversible adenylation of nicotinate mononucleotide (NaMN) to nicotinic acid adenine dinucleotide (NaAD).</text>
</comment>
<dbReference type="EC" id="2.7.7.18" evidence="11"/>
<evidence type="ECO:0000256" key="8">
    <source>
        <dbReference type="ARBA" id="ARBA00022840"/>
    </source>
</evidence>
<dbReference type="NCBIfam" id="TIGR00125">
    <property type="entry name" value="cyt_tran_rel"/>
    <property type="match status" value="1"/>
</dbReference>
<keyword evidence="8 11" id="KW-0067">ATP-binding</keyword>
<gene>
    <name evidence="11 13" type="primary">nadD</name>
    <name evidence="13" type="ORF">HYX28_05005</name>
</gene>
<evidence type="ECO:0000256" key="7">
    <source>
        <dbReference type="ARBA" id="ARBA00022741"/>
    </source>
</evidence>
<accession>A0A932EPV9</accession>
<comment type="caution">
    <text evidence="13">The sequence shown here is derived from an EMBL/GenBank/DDBJ whole genome shotgun (WGS) entry which is preliminary data.</text>
</comment>
<comment type="catalytic activity">
    <reaction evidence="10 11">
        <text>nicotinate beta-D-ribonucleotide + ATP + H(+) = deamido-NAD(+) + diphosphate</text>
        <dbReference type="Rhea" id="RHEA:22860"/>
        <dbReference type="ChEBI" id="CHEBI:15378"/>
        <dbReference type="ChEBI" id="CHEBI:30616"/>
        <dbReference type="ChEBI" id="CHEBI:33019"/>
        <dbReference type="ChEBI" id="CHEBI:57502"/>
        <dbReference type="ChEBI" id="CHEBI:58437"/>
        <dbReference type="EC" id="2.7.7.18"/>
    </reaction>
</comment>
<dbReference type="SUPFAM" id="SSF52374">
    <property type="entry name" value="Nucleotidylyl transferase"/>
    <property type="match status" value="1"/>
</dbReference>
<proteinExistence type="inferred from homology"/>
<dbReference type="EMBL" id="JACPNR010000006">
    <property type="protein sequence ID" value="MBI2678118.1"/>
    <property type="molecule type" value="Genomic_DNA"/>
</dbReference>
<evidence type="ECO:0000256" key="9">
    <source>
        <dbReference type="ARBA" id="ARBA00023027"/>
    </source>
</evidence>
<protein>
    <recommendedName>
        <fullName evidence="11">Probable nicotinate-nucleotide adenylyltransferase</fullName>
        <ecNumber evidence="11">2.7.7.18</ecNumber>
    </recommendedName>
    <alternativeName>
        <fullName evidence="11">Deamido-NAD(+) diphosphorylase</fullName>
    </alternativeName>
    <alternativeName>
        <fullName evidence="11">Deamido-NAD(+) pyrophosphorylase</fullName>
    </alternativeName>
    <alternativeName>
        <fullName evidence="11">Nicotinate mononucleotide adenylyltransferase</fullName>
        <shortName evidence="11">NaMN adenylyltransferase</shortName>
    </alternativeName>
</protein>
<evidence type="ECO:0000256" key="1">
    <source>
        <dbReference type="ARBA" id="ARBA00002324"/>
    </source>
</evidence>
<name>A0A932EPV9_9BACT</name>
<evidence type="ECO:0000259" key="12">
    <source>
        <dbReference type="Pfam" id="PF01467"/>
    </source>
</evidence>
<dbReference type="AlphaFoldDB" id="A0A932EPV9"/>
<evidence type="ECO:0000313" key="14">
    <source>
        <dbReference type="Proteomes" id="UP000779809"/>
    </source>
</evidence>
<dbReference type="GO" id="GO:0004515">
    <property type="term" value="F:nicotinate-nucleotide adenylyltransferase activity"/>
    <property type="evidence" value="ECO:0007669"/>
    <property type="project" value="UniProtKB-UniRule"/>
</dbReference>
<dbReference type="PANTHER" id="PTHR39321">
    <property type="entry name" value="NICOTINATE-NUCLEOTIDE ADENYLYLTRANSFERASE-RELATED"/>
    <property type="match status" value="1"/>
</dbReference>
<evidence type="ECO:0000256" key="6">
    <source>
        <dbReference type="ARBA" id="ARBA00022695"/>
    </source>
</evidence>
<dbReference type="Gene3D" id="3.40.50.620">
    <property type="entry name" value="HUPs"/>
    <property type="match status" value="1"/>
</dbReference>
<evidence type="ECO:0000256" key="4">
    <source>
        <dbReference type="ARBA" id="ARBA00022642"/>
    </source>
</evidence>
<reference evidence="13" key="1">
    <citation type="submission" date="2020-07" db="EMBL/GenBank/DDBJ databases">
        <title>Huge and variable diversity of episymbiotic CPR bacteria and DPANN archaea in groundwater ecosystems.</title>
        <authorList>
            <person name="He C.Y."/>
            <person name="Keren R."/>
            <person name="Whittaker M."/>
            <person name="Farag I.F."/>
            <person name="Doudna J."/>
            <person name="Cate J.H.D."/>
            <person name="Banfield J.F."/>
        </authorList>
    </citation>
    <scope>NUCLEOTIDE SEQUENCE</scope>
    <source>
        <strain evidence="13">NC_groundwater_580_Pr5_B-0.1um_64_19</strain>
    </source>
</reference>
<evidence type="ECO:0000256" key="2">
    <source>
        <dbReference type="ARBA" id="ARBA00005019"/>
    </source>
</evidence>
<keyword evidence="7 11" id="KW-0547">Nucleotide-binding</keyword>
<evidence type="ECO:0000256" key="11">
    <source>
        <dbReference type="HAMAP-Rule" id="MF_00244"/>
    </source>
</evidence>
<feature type="domain" description="Cytidyltransferase-like" evidence="12">
    <location>
        <begin position="5"/>
        <end position="182"/>
    </location>
</feature>
<dbReference type="InterPro" id="IPR014729">
    <property type="entry name" value="Rossmann-like_a/b/a_fold"/>
</dbReference>
<keyword evidence="4 11" id="KW-0662">Pyridine nucleotide biosynthesis</keyword>
<keyword evidence="5 11" id="KW-0808">Transferase</keyword>
<keyword evidence="6 11" id="KW-0548">Nucleotidyltransferase</keyword>
<dbReference type="HAMAP" id="MF_00244">
    <property type="entry name" value="NaMN_adenylyltr"/>
    <property type="match status" value="1"/>
</dbReference>
<dbReference type="GO" id="GO:0005524">
    <property type="term" value="F:ATP binding"/>
    <property type="evidence" value="ECO:0007669"/>
    <property type="project" value="UniProtKB-KW"/>
</dbReference>
<dbReference type="GO" id="GO:0009435">
    <property type="term" value="P:NAD+ biosynthetic process"/>
    <property type="evidence" value="ECO:0007669"/>
    <property type="project" value="UniProtKB-UniRule"/>
</dbReference>
<evidence type="ECO:0000256" key="10">
    <source>
        <dbReference type="ARBA" id="ARBA00048721"/>
    </source>
</evidence>
<evidence type="ECO:0000256" key="5">
    <source>
        <dbReference type="ARBA" id="ARBA00022679"/>
    </source>
</evidence>
<evidence type="ECO:0000256" key="3">
    <source>
        <dbReference type="ARBA" id="ARBA00009014"/>
    </source>
</evidence>
<dbReference type="Proteomes" id="UP000779809">
    <property type="component" value="Unassembled WGS sequence"/>
</dbReference>